<sequence length="85" mass="9711">MSGMYRGQIRGKEVIIKLSNHVRKQKVDQEKLYQTILAFGEAAFNQQKEQFGIVSKQGLIVASVEQHDLPVISVDYIIPSHHVYE</sequence>
<reference evidence="1 2" key="1">
    <citation type="journal article" date="2008" name="Genome Biol.">
        <title>Encapsulated in silica: genome, proteome and physiology of the thermophilic bacterium Anoxybacillus flavithermus WK1.</title>
        <authorList>
            <person name="Saw J.H."/>
            <person name="Mountain B.W."/>
            <person name="Feng L."/>
            <person name="Omelchenko M.V."/>
            <person name="Hou S."/>
            <person name="Saito J.A."/>
            <person name="Stott M.B."/>
            <person name="Li D."/>
            <person name="Zhao G."/>
            <person name="Wu J."/>
            <person name="Galperin M.Y."/>
            <person name="Koonin E.V."/>
            <person name="Makarova K.S."/>
            <person name="Wolf Y.I."/>
            <person name="Rigden D.J."/>
            <person name="Dunfield P.F."/>
            <person name="Wang L."/>
            <person name="Alam M."/>
        </authorList>
    </citation>
    <scope>NUCLEOTIDE SEQUENCE [LARGE SCALE GENOMIC DNA]</scope>
    <source>
        <strain evidence="2">DSM 21510 / WK1</strain>
    </source>
</reference>
<dbReference type="STRING" id="491915.Aflv_1484"/>
<dbReference type="eggNOG" id="ENOG50331AS">
    <property type="taxonomic scope" value="Bacteria"/>
</dbReference>
<evidence type="ECO:0000313" key="2">
    <source>
        <dbReference type="Proteomes" id="UP000000742"/>
    </source>
</evidence>
<name>B7GI68_ANOFW</name>
<proteinExistence type="predicted"/>
<protein>
    <submittedName>
        <fullName evidence="1">Uncharacterized conserved protein</fullName>
    </submittedName>
</protein>
<gene>
    <name evidence="1" type="ordered locus">Aflv_1484</name>
</gene>
<dbReference type="Proteomes" id="UP000000742">
    <property type="component" value="Chromosome"/>
</dbReference>
<dbReference type="KEGG" id="afl:Aflv_1484"/>
<dbReference type="EMBL" id="CP000922">
    <property type="protein sequence ID" value="ACJ33850.1"/>
    <property type="molecule type" value="Genomic_DNA"/>
</dbReference>
<dbReference type="HOGENOM" id="CLU_182776_0_0_9"/>
<evidence type="ECO:0000313" key="1">
    <source>
        <dbReference type="EMBL" id="ACJ33850.1"/>
    </source>
</evidence>
<dbReference type="AlphaFoldDB" id="B7GI68"/>
<accession>B7GI68</accession>
<organism evidence="1 2">
    <name type="scientific">Anoxybacillus flavithermus (strain DSM 21510 / WK1)</name>
    <dbReference type="NCBI Taxonomy" id="491915"/>
    <lineage>
        <taxon>Bacteria</taxon>
        <taxon>Bacillati</taxon>
        <taxon>Bacillota</taxon>
        <taxon>Bacilli</taxon>
        <taxon>Bacillales</taxon>
        <taxon>Anoxybacillaceae</taxon>
        <taxon>Anoxybacillus</taxon>
    </lineage>
</organism>